<sequence length="318" mass="35625">MAAPLDLDQLQTFIQIADTGSFTKAADEVHRTQSAVSMQMRRLEERIGKPLFEKDGRTNRLSEEGEKLLSYARRMIRLNRETLAAFDDSSLEGHIRIGTPDDYADRFLPEIMARFSRSNPRVELSVVCEPTFNLVEHIKRGNLDLALVTHDDVRSQSEVVRREPLLWVTSANHATHEQDSLPLAFGRPTCQWRRHACDALDAMNREYRILFTSWSATVIIAAVMSGLAISVLPECALRPGMRVLGEADGFGPLPDIKIGIMRGHSTKPEIVDALARHITESLDNISVPMAEDTGSFDFAALNALRGRRLKPSHVMPGW</sequence>
<dbReference type="PROSITE" id="PS50931">
    <property type="entry name" value="HTH_LYSR"/>
    <property type="match status" value="1"/>
</dbReference>
<dbReference type="Gene3D" id="3.40.190.10">
    <property type="entry name" value="Periplasmic binding protein-like II"/>
    <property type="match status" value="2"/>
</dbReference>
<dbReference type="InterPro" id="IPR050176">
    <property type="entry name" value="LTTR"/>
</dbReference>
<evidence type="ECO:0000256" key="1">
    <source>
        <dbReference type="ARBA" id="ARBA00009437"/>
    </source>
</evidence>
<dbReference type="InterPro" id="IPR036388">
    <property type="entry name" value="WH-like_DNA-bd_sf"/>
</dbReference>
<dbReference type="InterPro" id="IPR036390">
    <property type="entry name" value="WH_DNA-bd_sf"/>
</dbReference>
<evidence type="ECO:0000259" key="6">
    <source>
        <dbReference type="PROSITE" id="PS50931"/>
    </source>
</evidence>
<dbReference type="SUPFAM" id="SSF46785">
    <property type="entry name" value="Winged helix' DNA-binding domain"/>
    <property type="match status" value="1"/>
</dbReference>
<evidence type="ECO:0000256" key="2">
    <source>
        <dbReference type="ARBA" id="ARBA00023015"/>
    </source>
</evidence>
<keyword evidence="3 7" id="KW-0238">DNA-binding</keyword>
<dbReference type="SUPFAM" id="SSF53850">
    <property type="entry name" value="Periplasmic binding protein-like II"/>
    <property type="match status" value="1"/>
</dbReference>
<proteinExistence type="inferred from homology"/>
<evidence type="ECO:0000256" key="4">
    <source>
        <dbReference type="ARBA" id="ARBA00023163"/>
    </source>
</evidence>
<comment type="similarity">
    <text evidence="1">Belongs to the LysR transcriptional regulatory family.</text>
</comment>
<dbReference type="InterPro" id="IPR005119">
    <property type="entry name" value="LysR_subst-bd"/>
</dbReference>
<evidence type="ECO:0000256" key="3">
    <source>
        <dbReference type="ARBA" id="ARBA00023125"/>
    </source>
</evidence>
<dbReference type="GO" id="GO:0003700">
    <property type="term" value="F:DNA-binding transcription factor activity"/>
    <property type="evidence" value="ECO:0007669"/>
    <property type="project" value="InterPro"/>
</dbReference>
<dbReference type="Proteomes" id="UP000323300">
    <property type="component" value="Unassembled WGS sequence"/>
</dbReference>
<dbReference type="PRINTS" id="PR00039">
    <property type="entry name" value="HTHLYSR"/>
</dbReference>
<keyword evidence="5" id="KW-1133">Transmembrane helix</keyword>
<accession>A0A1I4B6I8</accession>
<dbReference type="OrthoDB" id="8097684at2"/>
<gene>
    <name evidence="7" type="ORF">SAMN04488498_109179</name>
</gene>
<dbReference type="InterPro" id="IPR000847">
    <property type="entry name" value="LysR_HTH_N"/>
</dbReference>
<dbReference type="Pfam" id="PF00126">
    <property type="entry name" value="HTH_1"/>
    <property type="match status" value="1"/>
</dbReference>
<dbReference type="Pfam" id="PF03466">
    <property type="entry name" value="LysR_substrate"/>
    <property type="match status" value="1"/>
</dbReference>
<reference evidence="7 8" key="1">
    <citation type="submission" date="2016-10" db="EMBL/GenBank/DDBJ databases">
        <authorList>
            <person name="Varghese N."/>
            <person name="Submissions S."/>
        </authorList>
    </citation>
    <scope>NUCLEOTIDE SEQUENCE [LARGE SCALE GENOMIC DNA]</scope>
    <source>
        <strain evidence="7 8">DSM 21822</strain>
    </source>
</reference>
<dbReference type="GO" id="GO:0003677">
    <property type="term" value="F:DNA binding"/>
    <property type="evidence" value="ECO:0007669"/>
    <property type="project" value="UniProtKB-KW"/>
</dbReference>
<dbReference type="FunFam" id="1.10.10.10:FF:000001">
    <property type="entry name" value="LysR family transcriptional regulator"/>
    <property type="match status" value="1"/>
</dbReference>
<dbReference type="PANTHER" id="PTHR30579:SF7">
    <property type="entry name" value="HTH-TYPE TRANSCRIPTIONAL REGULATOR LRHA-RELATED"/>
    <property type="match status" value="1"/>
</dbReference>
<keyword evidence="5" id="KW-0812">Transmembrane</keyword>
<keyword evidence="4" id="KW-0804">Transcription</keyword>
<dbReference type="RefSeq" id="WP_149761207.1">
    <property type="nucleotide sequence ID" value="NZ_BSPE01000078.1"/>
</dbReference>
<dbReference type="Gene3D" id="1.10.10.10">
    <property type="entry name" value="Winged helix-like DNA-binding domain superfamily/Winged helix DNA-binding domain"/>
    <property type="match status" value="1"/>
</dbReference>
<organism evidence="7 8">
    <name type="scientific">Neomesorhizobium albiziae</name>
    <dbReference type="NCBI Taxonomy" id="335020"/>
    <lineage>
        <taxon>Bacteria</taxon>
        <taxon>Pseudomonadati</taxon>
        <taxon>Pseudomonadota</taxon>
        <taxon>Alphaproteobacteria</taxon>
        <taxon>Hyphomicrobiales</taxon>
        <taxon>Phyllobacteriaceae</taxon>
        <taxon>Neomesorhizobium</taxon>
    </lineage>
</organism>
<dbReference type="AlphaFoldDB" id="A0A1I4B6I8"/>
<protein>
    <submittedName>
        <fullName evidence="7">DNA-binding transcriptional regulator, LysR family</fullName>
    </submittedName>
</protein>
<name>A0A1I4B6I8_9HYPH</name>
<evidence type="ECO:0000313" key="7">
    <source>
        <dbReference type="EMBL" id="SFK63529.1"/>
    </source>
</evidence>
<keyword evidence="5" id="KW-0472">Membrane</keyword>
<evidence type="ECO:0000313" key="8">
    <source>
        <dbReference type="Proteomes" id="UP000323300"/>
    </source>
</evidence>
<feature type="domain" description="HTH lysR-type" evidence="6">
    <location>
        <begin position="5"/>
        <end position="62"/>
    </location>
</feature>
<keyword evidence="2" id="KW-0805">Transcription regulation</keyword>
<dbReference type="EMBL" id="FOSL01000009">
    <property type="protein sequence ID" value="SFK63529.1"/>
    <property type="molecule type" value="Genomic_DNA"/>
</dbReference>
<evidence type="ECO:0000256" key="5">
    <source>
        <dbReference type="SAM" id="Phobius"/>
    </source>
</evidence>
<feature type="transmembrane region" description="Helical" evidence="5">
    <location>
        <begin position="209"/>
        <end position="232"/>
    </location>
</feature>
<keyword evidence="8" id="KW-1185">Reference proteome</keyword>
<dbReference type="PANTHER" id="PTHR30579">
    <property type="entry name" value="TRANSCRIPTIONAL REGULATOR"/>
    <property type="match status" value="1"/>
</dbReference>